<dbReference type="AlphaFoldDB" id="A0A2N5TWP3"/>
<evidence type="ECO:0000313" key="3">
    <source>
        <dbReference type="EMBL" id="PLW29902.1"/>
    </source>
</evidence>
<dbReference type="STRING" id="200324.A0A2N5TWP3"/>
<feature type="region of interest" description="Disordered" evidence="1">
    <location>
        <begin position="33"/>
        <end position="66"/>
    </location>
</feature>
<dbReference type="Pfam" id="PF10551">
    <property type="entry name" value="MULE"/>
    <property type="match status" value="1"/>
</dbReference>
<dbReference type="PANTHER" id="PTHR47718:SF10">
    <property type="entry name" value="PROTEIN FAR1-RELATED SEQUENCE"/>
    <property type="match status" value="1"/>
</dbReference>
<feature type="compositionally biased region" description="Polar residues" evidence="1">
    <location>
        <begin position="90"/>
        <end position="105"/>
    </location>
</feature>
<proteinExistence type="predicted"/>
<dbReference type="PANTHER" id="PTHR47718">
    <property type="entry name" value="OS01G0519700 PROTEIN"/>
    <property type="match status" value="1"/>
</dbReference>
<feature type="compositionally biased region" description="Polar residues" evidence="1">
    <location>
        <begin position="33"/>
        <end position="43"/>
    </location>
</feature>
<comment type="caution">
    <text evidence="3">The sequence shown here is derived from an EMBL/GenBank/DDBJ whole genome shotgun (WGS) entry which is preliminary data.</text>
</comment>
<reference evidence="3 4" key="1">
    <citation type="submission" date="2017-11" db="EMBL/GenBank/DDBJ databases">
        <title>De novo assembly and phasing of dikaryotic genomes from two isolates of Puccinia coronata f. sp. avenae, the causal agent of oat crown rust.</title>
        <authorList>
            <person name="Miller M.E."/>
            <person name="Zhang Y."/>
            <person name="Omidvar V."/>
            <person name="Sperschneider J."/>
            <person name="Schwessinger B."/>
            <person name="Raley C."/>
            <person name="Palmer J.M."/>
            <person name="Garnica D."/>
            <person name="Upadhyaya N."/>
            <person name="Rathjen J."/>
            <person name="Taylor J.M."/>
            <person name="Park R.F."/>
            <person name="Dodds P.N."/>
            <person name="Hirsch C.D."/>
            <person name="Kianian S.F."/>
            <person name="Figueroa M."/>
        </authorList>
    </citation>
    <scope>NUCLEOTIDE SEQUENCE [LARGE SCALE GENOMIC DNA]</scope>
    <source>
        <strain evidence="3">12NC29</strain>
    </source>
</reference>
<feature type="region of interest" description="Disordered" evidence="1">
    <location>
        <begin position="78"/>
        <end position="105"/>
    </location>
</feature>
<accession>A0A2N5TWP3</accession>
<dbReference type="Proteomes" id="UP000235388">
    <property type="component" value="Unassembled WGS sequence"/>
</dbReference>
<keyword evidence="4" id="KW-1185">Reference proteome</keyword>
<dbReference type="EMBL" id="PGCJ01000395">
    <property type="protein sequence ID" value="PLW29902.1"/>
    <property type="molecule type" value="Genomic_DNA"/>
</dbReference>
<evidence type="ECO:0000259" key="2">
    <source>
        <dbReference type="Pfam" id="PF10551"/>
    </source>
</evidence>
<protein>
    <recommendedName>
        <fullName evidence="2">MULE transposase domain-containing protein</fullName>
    </recommendedName>
</protein>
<gene>
    <name evidence="3" type="ORF">PCANC_25556</name>
</gene>
<dbReference type="OrthoDB" id="2506563at2759"/>
<organism evidence="3 4">
    <name type="scientific">Puccinia coronata f. sp. avenae</name>
    <dbReference type="NCBI Taxonomy" id="200324"/>
    <lineage>
        <taxon>Eukaryota</taxon>
        <taxon>Fungi</taxon>
        <taxon>Dikarya</taxon>
        <taxon>Basidiomycota</taxon>
        <taxon>Pucciniomycotina</taxon>
        <taxon>Pucciniomycetes</taxon>
        <taxon>Pucciniales</taxon>
        <taxon>Pucciniaceae</taxon>
        <taxon>Puccinia</taxon>
    </lineage>
</organism>
<sequence length="435" mass="48034">MSASNASEEGVVVSPAVWSQMQRMLSLLNQLNTGSAPETTTSPGHFALEPNMKDFLPSSPVPNHVTLGEESQANSLDLSLQNSPAPPQDGINSVANTNKKSLSNDEPISAPIDDITAKQPQNVLDLISDIDGFNWNTGKPLDPPPSGLFLSMDDLVLFCQKWGKYHGYAVSKSNSVPGKNVYITCDRSGSYQGSSISKSVRQTASTKVNCPFQLKGSVPTSKKITTKLWTLEIRNPEHNHEPPPSALSHAAHRQLLPDQVEEIRKLSKAKLKPAQILLQLQTSDKETLATNKTVTNTLQKLRREDLAGRTPIEALMTILKESNWSCNVKLNASGKLLNLFFAHPGSIHLARINHHVSLLDATYKTNQYKLPLLHVIGQAASNRLFSIAFCFLAYEDEENYLWAVNNLKTLIWRPKQTPRVFITDHDNALRNALAH</sequence>
<dbReference type="InterPro" id="IPR018289">
    <property type="entry name" value="MULE_transposase_dom"/>
</dbReference>
<feature type="domain" description="MULE transposase" evidence="2">
    <location>
        <begin position="357"/>
        <end position="434"/>
    </location>
</feature>
<name>A0A2N5TWP3_9BASI</name>
<evidence type="ECO:0000313" key="4">
    <source>
        <dbReference type="Proteomes" id="UP000235388"/>
    </source>
</evidence>
<feature type="non-terminal residue" evidence="3">
    <location>
        <position position="435"/>
    </location>
</feature>
<evidence type="ECO:0000256" key="1">
    <source>
        <dbReference type="SAM" id="MobiDB-lite"/>
    </source>
</evidence>